<dbReference type="AlphaFoldDB" id="Q01X42"/>
<dbReference type="KEGG" id="sus:Acid_4814"/>
<accession>Q01X42</accession>
<proteinExistence type="predicted"/>
<dbReference type="EMBL" id="CP000473">
    <property type="protein sequence ID" value="ABJ85773.1"/>
    <property type="molecule type" value="Genomic_DNA"/>
</dbReference>
<reference evidence="1" key="1">
    <citation type="submission" date="2006-10" db="EMBL/GenBank/DDBJ databases">
        <title>Complete sequence of Solibacter usitatus Ellin6076.</title>
        <authorList>
            <consortium name="US DOE Joint Genome Institute"/>
            <person name="Copeland A."/>
            <person name="Lucas S."/>
            <person name="Lapidus A."/>
            <person name="Barry K."/>
            <person name="Detter J.C."/>
            <person name="Glavina del Rio T."/>
            <person name="Hammon N."/>
            <person name="Israni S."/>
            <person name="Dalin E."/>
            <person name="Tice H."/>
            <person name="Pitluck S."/>
            <person name="Thompson L.S."/>
            <person name="Brettin T."/>
            <person name="Bruce D."/>
            <person name="Han C."/>
            <person name="Tapia R."/>
            <person name="Gilna P."/>
            <person name="Schmutz J."/>
            <person name="Larimer F."/>
            <person name="Land M."/>
            <person name="Hauser L."/>
            <person name="Kyrpides N."/>
            <person name="Mikhailova N."/>
            <person name="Janssen P.H."/>
            <person name="Kuske C.R."/>
            <person name="Richardson P."/>
        </authorList>
    </citation>
    <scope>NUCLEOTIDE SEQUENCE</scope>
    <source>
        <strain evidence="1">Ellin6076</strain>
    </source>
</reference>
<dbReference type="eggNOG" id="ENOG502ZIZD">
    <property type="taxonomic scope" value="Bacteria"/>
</dbReference>
<dbReference type="STRING" id="234267.Acid_4814"/>
<organism evidence="1">
    <name type="scientific">Solibacter usitatus (strain Ellin6076)</name>
    <dbReference type="NCBI Taxonomy" id="234267"/>
    <lineage>
        <taxon>Bacteria</taxon>
        <taxon>Pseudomonadati</taxon>
        <taxon>Acidobacteriota</taxon>
        <taxon>Terriglobia</taxon>
        <taxon>Bryobacterales</taxon>
        <taxon>Solibacteraceae</taxon>
        <taxon>Candidatus Solibacter</taxon>
    </lineage>
</organism>
<sequence length="166" mass="18580">MKLWAAQSFWSSGVFFNAVVPGVTGQLANEPREWGHCTPSFMRRASSSFGRNVLQQSYKAGIAAALSDEVRYVPAHNRRSAARVANALSSDFVTRNADGERVPNIAHLGGTIASEYTANLRMPDRYRTASRTKRRAGFVIAYESGLRMFKEFSPELKRLNPFPKRH</sequence>
<dbReference type="HOGENOM" id="CLU_1601611_0_0_0"/>
<name>Q01X42_SOLUE</name>
<evidence type="ECO:0000313" key="1">
    <source>
        <dbReference type="EMBL" id="ABJ85773.1"/>
    </source>
</evidence>
<gene>
    <name evidence="1" type="ordered locus">Acid_4814</name>
</gene>
<dbReference type="InParanoid" id="Q01X42"/>
<protein>
    <submittedName>
        <fullName evidence="1">Uncharacterized protein</fullName>
    </submittedName>
</protein>